<dbReference type="Gene3D" id="3.90.950.20">
    <property type="entry name" value="CinA-like"/>
    <property type="match status" value="1"/>
</dbReference>
<evidence type="ECO:0000313" key="2">
    <source>
        <dbReference type="EMBL" id="PWE85732.1"/>
    </source>
</evidence>
<gene>
    <name evidence="2" type="ORF">LG34_14205</name>
</gene>
<protein>
    <submittedName>
        <fullName evidence="2">Damage-inducible protein CinA</fullName>
    </submittedName>
</protein>
<keyword evidence="3" id="KW-1185">Reference proteome</keyword>
<dbReference type="NCBIfam" id="TIGR00199">
    <property type="entry name" value="PncC_domain"/>
    <property type="match status" value="1"/>
</dbReference>
<name>A0A2V1JM46_EUBRA</name>
<feature type="domain" description="CinA C-terminal" evidence="1">
    <location>
        <begin position="9"/>
        <end position="134"/>
    </location>
</feature>
<comment type="caution">
    <text evidence="2">The sequence shown here is derived from an EMBL/GenBank/DDBJ whole genome shotgun (WGS) entry which is preliminary data.</text>
</comment>
<evidence type="ECO:0000313" key="3">
    <source>
        <dbReference type="Proteomes" id="UP000245288"/>
    </source>
</evidence>
<organism evidence="2 3">
    <name type="scientific">Eubacterium ramulus</name>
    <dbReference type="NCBI Taxonomy" id="39490"/>
    <lineage>
        <taxon>Bacteria</taxon>
        <taxon>Bacillati</taxon>
        <taxon>Bacillota</taxon>
        <taxon>Clostridia</taxon>
        <taxon>Eubacteriales</taxon>
        <taxon>Eubacteriaceae</taxon>
        <taxon>Eubacterium</taxon>
    </lineage>
</organism>
<dbReference type="InterPro" id="IPR036653">
    <property type="entry name" value="CinA-like_C"/>
</dbReference>
<dbReference type="Pfam" id="PF02464">
    <property type="entry name" value="CinA"/>
    <property type="match status" value="1"/>
</dbReference>
<evidence type="ECO:0000259" key="1">
    <source>
        <dbReference type="Pfam" id="PF02464"/>
    </source>
</evidence>
<proteinExistence type="predicted"/>
<dbReference type="OrthoDB" id="9801454at2"/>
<dbReference type="AlphaFoldDB" id="A0A2V1JM46"/>
<dbReference type="RefSeq" id="WP_109216557.1">
    <property type="nucleotide sequence ID" value="NZ_JRFU01000157.1"/>
</dbReference>
<dbReference type="SUPFAM" id="SSF142433">
    <property type="entry name" value="CinA-like"/>
    <property type="match status" value="1"/>
</dbReference>
<accession>A0A2V1JM46</accession>
<sequence>MEQNRNRIDNIIKKLIETHTTISTMESCTSGMIASMITDTEGASAIFPGGFVTYLNETKILIGVDAKVIEKYGVYSRECAEAMAQTAQEKLNTDVAIGITGTTGNVDPNNADSVQGQVYFCIRIGNQAHTFELQAEV</sequence>
<reference evidence="2 3" key="1">
    <citation type="submission" date="2014-09" db="EMBL/GenBank/DDBJ databases">
        <title>Butyrate-producing bacteria isolated from human gut.</title>
        <authorList>
            <person name="Zhang Q."/>
            <person name="Zhao L."/>
        </authorList>
    </citation>
    <scope>NUCLEOTIDE SEQUENCE [LARGE SCALE GENOMIC DNA]</scope>
    <source>
        <strain evidence="2 3">21</strain>
    </source>
</reference>
<dbReference type="EMBL" id="JRFU01000157">
    <property type="protein sequence ID" value="PWE85732.1"/>
    <property type="molecule type" value="Genomic_DNA"/>
</dbReference>
<feature type="non-terminal residue" evidence="2">
    <location>
        <position position="137"/>
    </location>
</feature>
<dbReference type="Proteomes" id="UP000245288">
    <property type="component" value="Unassembled WGS sequence"/>
</dbReference>
<dbReference type="InterPro" id="IPR008136">
    <property type="entry name" value="CinA_C"/>
</dbReference>